<sequence>MLRISPIPVLSDNYAWLLEDGVTRSRAVVDPGEAAPIEAVLGEDGLDLILLTHHHADHVAGVEALRERTGAEVAGAASEAARLPPLDLALKDGDVVTFGAETLEVIATPGHADGHLAYYAPSVPALFTGDALFSLGCGRLLEGTADELFHSLRRFDALPDETLICCGHEYTLSNARFARHLDPDNEELAARLLEVERLRDEGKPSVPTTLGDERRLNPFLRAPDVAAFARIRALKDRF</sequence>
<feature type="binding site" evidence="7">
    <location>
        <position position="130"/>
    </location>
    <ligand>
        <name>Zn(2+)</name>
        <dbReference type="ChEBI" id="CHEBI:29105"/>
        <label>1</label>
    </ligand>
</feature>
<dbReference type="NCBIfam" id="TIGR03413">
    <property type="entry name" value="GSH_gloB"/>
    <property type="match status" value="1"/>
</dbReference>
<dbReference type="Gene3D" id="3.60.15.10">
    <property type="entry name" value="Ribonuclease Z/Hydroxyacylglutathione hydrolase-like"/>
    <property type="match status" value="1"/>
</dbReference>
<dbReference type="UniPathway" id="UPA00619">
    <property type="reaction ID" value="UER00676"/>
</dbReference>
<feature type="binding site" evidence="7">
    <location>
        <position position="111"/>
    </location>
    <ligand>
        <name>Zn(2+)</name>
        <dbReference type="ChEBI" id="CHEBI:29105"/>
        <label>1</label>
    </ligand>
</feature>
<accession>A0A023D1P1</accession>
<dbReference type="AlphaFoldDB" id="A0A023D1P1"/>
<feature type="binding site" evidence="7">
    <location>
        <position position="58"/>
    </location>
    <ligand>
        <name>Zn(2+)</name>
        <dbReference type="ChEBI" id="CHEBI:29105"/>
        <label>2</label>
    </ligand>
</feature>
<dbReference type="EC" id="3.1.2.6" evidence="7"/>
<dbReference type="SMART" id="SM00849">
    <property type="entry name" value="Lactamase_B"/>
    <property type="match status" value="1"/>
</dbReference>
<dbReference type="CDD" id="cd07723">
    <property type="entry name" value="hydroxyacylglutathione_hydrolase_MBL-fold"/>
    <property type="match status" value="1"/>
</dbReference>
<comment type="similarity">
    <text evidence="3 7">Belongs to the metallo-beta-lactamase superfamily. Glyoxalase II family.</text>
</comment>
<dbReference type="HAMAP" id="MF_01374">
    <property type="entry name" value="Glyoxalase_2"/>
    <property type="match status" value="1"/>
</dbReference>
<keyword evidence="10" id="KW-1185">Reference proteome</keyword>
<keyword evidence="6 7" id="KW-0862">Zinc</keyword>
<dbReference type="GO" id="GO:0046872">
    <property type="term" value="F:metal ion binding"/>
    <property type="evidence" value="ECO:0007669"/>
    <property type="project" value="UniProtKB-KW"/>
</dbReference>
<dbReference type="InterPro" id="IPR017782">
    <property type="entry name" value="Hydroxyacylglutathione_Hdrlase"/>
</dbReference>
<comment type="function">
    <text evidence="7">Thiolesterase that catalyzes the hydrolysis of S-D-lactoyl-glutathione to form glutathione and D-lactic acid.</text>
</comment>
<comment type="subunit">
    <text evidence="7">Monomer.</text>
</comment>
<feature type="binding site" evidence="7">
    <location>
        <position position="57"/>
    </location>
    <ligand>
        <name>Zn(2+)</name>
        <dbReference type="ChEBI" id="CHEBI:29105"/>
        <label>2</label>
    </ligand>
</feature>
<feature type="binding site" evidence="7">
    <location>
        <position position="53"/>
    </location>
    <ligand>
        <name>Zn(2+)</name>
        <dbReference type="ChEBI" id="CHEBI:29105"/>
        <label>1</label>
    </ligand>
</feature>
<comment type="caution">
    <text evidence="9">The sequence shown here is derived from an EMBL/GenBank/DDBJ whole genome shotgun (WGS) entry which is preliminary data.</text>
</comment>
<dbReference type="InterPro" id="IPR035680">
    <property type="entry name" value="Clx_II_MBL"/>
</dbReference>
<comment type="cofactor">
    <cofactor evidence="7">
        <name>Zn(2+)</name>
        <dbReference type="ChEBI" id="CHEBI:29105"/>
    </cofactor>
    <text evidence="7">Binds 2 Zn(2+) ions per subunit.</text>
</comment>
<comment type="catalytic activity">
    <reaction evidence="1 7">
        <text>an S-(2-hydroxyacyl)glutathione + H2O = a 2-hydroxy carboxylate + glutathione + H(+)</text>
        <dbReference type="Rhea" id="RHEA:21864"/>
        <dbReference type="ChEBI" id="CHEBI:15377"/>
        <dbReference type="ChEBI" id="CHEBI:15378"/>
        <dbReference type="ChEBI" id="CHEBI:57925"/>
        <dbReference type="ChEBI" id="CHEBI:58896"/>
        <dbReference type="ChEBI" id="CHEBI:71261"/>
        <dbReference type="EC" id="3.1.2.6"/>
    </reaction>
</comment>
<dbReference type="Pfam" id="PF00753">
    <property type="entry name" value="Lactamase_B"/>
    <property type="match status" value="1"/>
</dbReference>
<keyword evidence="4 7" id="KW-0479">Metal-binding</keyword>
<evidence type="ECO:0000256" key="1">
    <source>
        <dbReference type="ARBA" id="ARBA00001623"/>
    </source>
</evidence>
<evidence type="ECO:0000256" key="4">
    <source>
        <dbReference type="ARBA" id="ARBA00022723"/>
    </source>
</evidence>
<feature type="binding site" evidence="7">
    <location>
        <position position="130"/>
    </location>
    <ligand>
        <name>Zn(2+)</name>
        <dbReference type="ChEBI" id="CHEBI:29105"/>
        <label>2</label>
    </ligand>
</feature>
<dbReference type="RefSeq" id="WP_042056286.1">
    <property type="nucleotide sequence ID" value="NZ_BAND01000013.1"/>
</dbReference>
<evidence type="ECO:0000256" key="6">
    <source>
        <dbReference type="ARBA" id="ARBA00022833"/>
    </source>
</evidence>
<dbReference type="Proteomes" id="UP000019760">
    <property type="component" value="Unassembled WGS sequence"/>
</dbReference>
<evidence type="ECO:0000313" key="9">
    <source>
        <dbReference type="EMBL" id="GAJ28062.1"/>
    </source>
</evidence>
<dbReference type="SUPFAM" id="SSF56281">
    <property type="entry name" value="Metallo-hydrolase/oxidoreductase"/>
    <property type="match status" value="1"/>
</dbReference>
<protein>
    <recommendedName>
        <fullName evidence="7">Hydroxyacylglutathione hydrolase</fullName>
        <ecNumber evidence="7">3.1.2.6</ecNumber>
    </recommendedName>
    <alternativeName>
        <fullName evidence="7">Glyoxalase II</fullName>
        <shortName evidence="7">Glx II</shortName>
    </alternativeName>
</protein>
<reference evidence="10" key="1">
    <citation type="journal article" date="2014" name="FEMS Microbiol. Lett.">
        <title>Draft Genomic DNA Sequence of the Facultatively Methylotrophic Bacterium Acidomonas methanolica type strain MB58.</title>
        <authorList>
            <person name="Higashiura N."/>
            <person name="Hadano H."/>
            <person name="Hirakawa H."/>
            <person name="Matsutani M."/>
            <person name="Takabe S."/>
            <person name="Matsushita K."/>
            <person name="Azuma Y."/>
        </authorList>
    </citation>
    <scope>NUCLEOTIDE SEQUENCE [LARGE SCALE GENOMIC DNA]</scope>
    <source>
        <strain evidence="10">MB58</strain>
    </source>
</reference>
<dbReference type="InterPro" id="IPR032282">
    <property type="entry name" value="HAGH_C"/>
</dbReference>
<dbReference type="InterPro" id="IPR001279">
    <property type="entry name" value="Metallo-B-lactamas"/>
</dbReference>
<keyword evidence="5 7" id="KW-0378">Hydrolase</keyword>
<dbReference type="PANTHER" id="PTHR43705">
    <property type="entry name" value="HYDROXYACYLGLUTATHIONE HYDROLASE"/>
    <property type="match status" value="1"/>
</dbReference>
<reference evidence="9 10" key="2">
    <citation type="journal article" date="2014" name="FEMS Microbiol. Lett.">
        <title>Draft genomic DNA sequence of the facultatively methylotrophic bacterium Acidomonas methanolica type strain MB58.</title>
        <authorList>
            <person name="Higashiura N."/>
            <person name="Hadano H."/>
            <person name="Hirakawa H."/>
            <person name="Matsutani M."/>
            <person name="Takabe S."/>
            <person name="Matsushita K."/>
            <person name="Azuma Y."/>
        </authorList>
    </citation>
    <scope>NUCLEOTIDE SEQUENCE [LARGE SCALE GENOMIC DNA]</scope>
    <source>
        <strain evidence="9 10">MB58</strain>
    </source>
</reference>
<gene>
    <name evidence="7" type="primary">gloB</name>
    <name evidence="9" type="ORF">Amme_013_026</name>
</gene>
<name>A0A023D1P1_ACIMT</name>
<dbReference type="PANTHER" id="PTHR43705:SF1">
    <property type="entry name" value="HYDROXYACYLGLUTATHIONE HYDROLASE GLOB"/>
    <property type="match status" value="1"/>
</dbReference>
<dbReference type="GO" id="GO:0019243">
    <property type="term" value="P:methylglyoxal catabolic process to D-lactate via S-lactoyl-glutathione"/>
    <property type="evidence" value="ECO:0007669"/>
    <property type="project" value="UniProtKB-UniRule"/>
</dbReference>
<evidence type="ECO:0000256" key="5">
    <source>
        <dbReference type="ARBA" id="ARBA00022801"/>
    </source>
</evidence>
<proteinExistence type="inferred from homology"/>
<evidence type="ECO:0000313" key="10">
    <source>
        <dbReference type="Proteomes" id="UP000019760"/>
    </source>
</evidence>
<dbReference type="Pfam" id="PF16123">
    <property type="entry name" value="HAGH_C"/>
    <property type="match status" value="1"/>
</dbReference>
<evidence type="ECO:0000256" key="2">
    <source>
        <dbReference type="ARBA" id="ARBA00004963"/>
    </source>
</evidence>
<evidence type="ECO:0000256" key="7">
    <source>
        <dbReference type="HAMAP-Rule" id="MF_01374"/>
    </source>
</evidence>
<evidence type="ECO:0000259" key="8">
    <source>
        <dbReference type="SMART" id="SM00849"/>
    </source>
</evidence>
<dbReference type="InterPro" id="IPR036866">
    <property type="entry name" value="RibonucZ/Hydroxyglut_hydro"/>
</dbReference>
<dbReference type="InterPro" id="IPR050110">
    <property type="entry name" value="Glyoxalase_II_hydrolase"/>
</dbReference>
<dbReference type="OrthoDB" id="9802248at2"/>
<dbReference type="EMBL" id="BAND01000013">
    <property type="protein sequence ID" value="GAJ28062.1"/>
    <property type="molecule type" value="Genomic_DNA"/>
</dbReference>
<feature type="binding site" evidence="7">
    <location>
        <position position="55"/>
    </location>
    <ligand>
        <name>Zn(2+)</name>
        <dbReference type="ChEBI" id="CHEBI:29105"/>
        <label>1</label>
    </ligand>
</feature>
<comment type="pathway">
    <text evidence="2 7">Secondary metabolite metabolism; methylglyoxal degradation; (R)-lactate from methylglyoxal: step 2/2.</text>
</comment>
<feature type="domain" description="Metallo-beta-lactamase" evidence="8">
    <location>
        <begin position="12"/>
        <end position="168"/>
    </location>
</feature>
<dbReference type="PIRSF" id="PIRSF005457">
    <property type="entry name" value="Glx"/>
    <property type="match status" value="1"/>
</dbReference>
<evidence type="ECO:0000256" key="3">
    <source>
        <dbReference type="ARBA" id="ARBA00006759"/>
    </source>
</evidence>
<organism evidence="9 10">
    <name type="scientific">Acidomonas methanolica NBRC 104435</name>
    <dbReference type="NCBI Taxonomy" id="1231351"/>
    <lineage>
        <taxon>Bacteria</taxon>
        <taxon>Pseudomonadati</taxon>
        <taxon>Pseudomonadota</taxon>
        <taxon>Alphaproteobacteria</taxon>
        <taxon>Acetobacterales</taxon>
        <taxon>Acetobacteraceae</taxon>
        <taxon>Acidomonas</taxon>
    </lineage>
</organism>
<dbReference type="GO" id="GO:0004416">
    <property type="term" value="F:hydroxyacylglutathione hydrolase activity"/>
    <property type="evidence" value="ECO:0007669"/>
    <property type="project" value="UniProtKB-UniRule"/>
</dbReference>
<feature type="binding site" evidence="7">
    <location>
        <position position="168"/>
    </location>
    <ligand>
        <name>Zn(2+)</name>
        <dbReference type="ChEBI" id="CHEBI:29105"/>
        <label>2</label>
    </ligand>
</feature>